<accession>A0A140PU78</accession>
<evidence type="ECO:0000313" key="4">
    <source>
        <dbReference type="EMBL" id="EEO42905.1"/>
    </source>
</evidence>
<feature type="transmembrane region" description="Helical" evidence="3">
    <location>
        <begin position="6"/>
        <end position="24"/>
    </location>
</feature>
<dbReference type="Proteomes" id="UP000002799">
    <property type="component" value="Chromosome"/>
</dbReference>
<feature type="region of interest" description="Disordered" evidence="2">
    <location>
        <begin position="125"/>
        <end position="145"/>
    </location>
</feature>
<dbReference type="RefSeq" id="WP_008701718.1">
    <property type="nucleotide sequence ID" value="NZ_AKBT01000001.1"/>
</dbReference>
<proteinExistence type="predicted"/>
<organism evidence="4">
    <name type="scientific">Fusobacterium animalis 7_1</name>
    <dbReference type="NCBI Taxonomy" id="457405"/>
    <lineage>
        <taxon>Bacteria</taxon>
        <taxon>Fusobacteriati</taxon>
        <taxon>Fusobacteriota</taxon>
        <taxon>Fusobacteriia</taxon>
        <taxon>Fusobacteriales</taxon>
        <taxon>Fusobacteriaceae</taxon>
        <taxon>Fusobacterium</taxon>
    </lineage>
</organism>
<protein>
    <submittedName>
        <fullName evidence="4">Uncharacterized protein</fullName>
    </submittedName>
</protein>
<keyword evidence="3" id="KW-0812">Transmembrane</keyword>
<keyword evidence="3" id="KW-1133">Transmembrane helix</keyword>
<keyword evidence="1" id="KW-0175">Coiled coil</keyword>
<dbReference type="KEGG" id="fne:FSDG_01464"/>
<gene>
    <name evidence="4" type="ORF">FSDG_01464</name>
</gene>
<evidence type="ECO:0000256" key="1">
    <source>
        <dbReference type="SAM" id="Coils"/>
    </source>
</evidence>
<evidence type="ECO:0000313" key="5">
    <source>
        <dbReference type="Proteomes" id="UP000002799"/>
    </source>
</evidence>
<reference evidence="4 5" key="1">
    <citation type="submission" date="2013-11" db="EMBL/GenBank/DDBJ databases">
        <title>The Genome Sequence of Fusobacterium sp. 7_1.</title>
        <authorList>
            <consortium name="The Broad Institute Genome Sequencing Platform"/>
            <person name="Earl A."/>
            <person name="Ward D."/>
            <person name="Feldgarden M."/>
            <person name="Gevers D."/>
            <person name="Strauss J."/>
            <person name="Ambrose C.E."/>
            <person name="Allen-Vercoe E."/>
            <person name="Walker B."/>
            <person name="Young S.K."/>
            <person name="Zeng Q."/>
            <person name="Gargeya S."/>
            <person name="Fitzgerald M."/>
            <person name="Haas B."/>
            <person name="Abouelleil A."/>
            <person name="Alvarado L."/>
            <person name="Arachchi H.M."/>
            <person name="Berlin A.M."/>
            <person name="Chapman S.B."/>
            <person name="Goldberg J."/>
            <person name="Griggs A."/>
            <person name="Gujja S."/>
            <person name="Hansen M."/>
            <person name="Howarth C."/>
            <person name="Imamovic A."/>
            <person name="Larimer J."/>
            <person name="McCowen C."/>
            <person name="Montmayeur A."/>
            <person name="Murphy C."/>
            <person name="Neiman D."/>
            <person name="Pearson M."/>
            <person name="Priest M."/>
            <person name="Roberts A."/>
            <person name="Saif S."/>
            <person name="Shea T."/>
            <person name="Sisk P."/>
            <person name="Sykes S."/>
            <person name="Wortman J."/>
            <person name="Nusbaum C."/>
            <person name="Birren B."/>
        </authorList>
    </citation>
    <scope>NUCLEOTIDE SEQUENCE [LARGE SCALE GENOMIC DNA]</scope>
    <source>
        <strain evidence="4 5">7_1</strain>
    </source>
</reference>
<dbReference type="AlphaFoldDB" id="A0A140PU78"/>
<evidence type="ECO:0000256" key="3">
    <source>
        <dbReference type="SAM" id="Phobius"/>
    </source>
</evidence>
<feature type="coiled-coil region" evidence="1">
    <location>
        <begin position="30"/>
        <end position="83"/>
    </location>
</feature>
<name>A0A140PU78_9FUSO</name>
<dbReference type="HOGENOM" id="CLU_1852275_0_0_0"/>
<sequence>MSKKQVIGIGLTALLVVLVIYSRMEHNKEQDIKNLSYQELEEELIKLEEEYDKKLLMMSEKEKADMERKYTIIMQELEEKDKKERDDRKAEEIIKYLKYQKNKVDPKDLGTGYWDPNLNKWIDTTSKLVQPNDEGGNSLNDSEPR</sequence>
<evidence type="ECO:0000256" key="2">
    <source>
        <dbReference type="SAM" id="MobiDB-lite"/>
    </source>
</evidence>
<keyword evidence="3" id="KW-0472">Membrane</keyword>
<dbReference type="EMBL" id="CP007062">
    <property type="protein sequence ID" value="EEO42905.1"/>
    <property type="molecule type" value="Genomic_DNA"/>
</dbReference>